<protein>
    <recommendedName>
        <fullName evidence="2">Antitoxin VbhA domain-containing protein</fullName>
    </recommendedName>
</protein>
<reference evidence="1" key="1">
    <citation type="submission" date="2019-11" db="EMBL/GenBank/DDBJ databases">
        <authorList>
            <person name="Feng L."/>
        </authorList>
    </citation>
    <scope>NUCLEOTIDE SEQUENCE</scope>
    <source>
        <strain evidence="1">IbartlettiiLFYP30</strain>
    </source>
</reference>
<organism evidence="1">
    <name type="scientific">Intestinibacter bartlettii</name>
    <dbReference type="NCBI Taxonomy" id="261299"/>
    <lineage>
        <taxon>Bacteria</taxon>
        <taxon>Bacillati</taxon>
        <taxon>Bacillota</taxon>
        <taxon>Clostridia</taxon>
        <taxon>Peptostreptococcales</taxon>
        <taxon>Peptostreptococcaceae</taxon>
        <taxon>Intestinibacter</taxon>
    </lineage>
</organism>
<evidence type="ECO:0000313" key="1">
    <source>
        <dbReference type="EMBL" id="VYU34443.1"/>
    </source>
</evidence>
<dbReference type="EMBL" id="CACRUE010000033">
    <property type="protein sequence ID" value="VYU34443.1"/>
    <property type="molecule type" value="Genomic_DNA"/>
</dbReference>
<proteinExistence type="predicted"/>
<gene>
    <name evidence="1" type="ORF">IBLFYP30_02416</name>
</gene>
<name>A0A6N3E7S8_9FIRM</name>
<dbReference type="InterPro" id="IPR033788">
    <property type="entry name" value="VbhA-like"/>
</dbReference>
<accession>A0A6N3E7S8</accession>
<dbReference type="RefSeq" id="WP_024037367.1">
    <property type="nucleotide sequence ID" value="NZ_CACRUE010000033.1"/>
</dbReference>
<sequence>MKKYDRIINNIDATMSMENMPLLKEDKDRIRQCLEGKVSYEDAINKLIEKYSHKQVN</sequence>
<evidence type="ECO:0008006" key="2">
    <source>
        <dbReference type="Google" id="ProtNLM"/>
    </source>
</evidence>
<dbReference type="AlphaFoldDB" id="A0A6N3E7S8"/>
<dbReference type="CDD" id="cd11586">
    <property type="entry name" value="VbhA_like"/>
    <property type="match status" value="1"/>
</dbReference>